<evidence type="ECO:0000313" key="6">
    <source>
        <dbReference type="EMBL" id="NER12100.1"/>
    </source>
</evidence>
<dbReference type="GO" id="GO:0016787">
    <property type="term" value="F:hydrolase activity"/>
    <property type="evidence" value="ECO:0007669"/>
    <property type="project" value="UniProtKB-KW"/>
</dbReference>
<dbReference type="GO" id="GO:0016020">
    <property type="term" value="C:membrane"/>
    <property type="evidence" value="ECO:0007669"/>
    <property type="project" value="UniProtKB-SubCell"/>
</dbReference>
<dbReference type="PANTHER" id="PTHR46825">
    <property type="entry name" value="D-ALANYL-D-ALANINE-CARBOXYPEPTIDASE/ENDOPEPTIDASE AMPH"/>
    <property type="match status" value="1"/>
</dbReference>
<keyword evidence="3" id="KW-0802">TPR repeat</keyword>
<keyword evidence="6" id="KW-0378">Hydrolase</keyword>
<dbReference type="InterPro" id="IPR011990">
    <property type="entry name" value="TPR-like_helical_dom_sf"/>
</dbReference>
<keyword evidence="2" id="KW-0472">Membrane</keyword>
<dbReference type="Gene3D" id="3.40.710.10">
    <property type="entry name" value="DD-peptidase/beta-lactamase superfamily"/>
    <property type="match status" value="1"/>
</dbReference>
<evidence type="ECO:0000256" key="4">
    <source>
        <dbReference type="SAM" id="Coils"/>
    </source>
</evidence>
<dbReference type="SMART" id="SM00028">
    <property type="entry name" value="TPR"/>
    <property type="match status" value="2"/>
</dbReference>
<proteinExistence type="predicted"/>
<gene>
    <name evidence="6" type="ORF">GWK08_01480</name>
</gene>
<dbReference type="PANTHER" id="PTHR46825:SF11">
    <property type="entry name" value="PENICILLIN-BINDING PROTEIN 4"/>
    <property type="match status" value="1"/>
</dbReference>
<dbReference type="SUPFAM" id="SSF48452">
    <property type="entry name" value="TPR-like"/>
    <property type="match status" value="1"/>
</dbReference>
<dbReference type="Gene3D" id="1.25.40.10">
    <property type="entry name" value="Tetratricopeptide repeat domain"/>
    <property type="match status" value="1"/>
</dbReference>
<comment type="caution">
    <text evidence="6">The sequence shown here is derived from an EMBL/GenBank/DDBJ whole genome shotgun (WGS) entry which is preliminary data.</text>
</comment>
<feature type="domain" description="Beta-lactamase-related" evidence="5">
    <location>
        <begin position="43"/>
        <end position="333"/>
    </location>
</feature>
<evidence type="ECO:0000256" key="3">
    <source>
        <dbReference type="PROSITE-ProRule" id="PRU00339"/>
    </source>
</evidence>
<dbReference type="InterPro" id="IPR012338">
    <property type="entry name" value="Beta-lactam/transpept-like"/>
</dbReference>
<dbReference type="SUPFAM" id="SSF56601">
    <property type="entry name" value="beta-lactamase/transpeptidase-like"/>
    <property type="match status" value="1"/>
</dbReference>
<evidence type="ECO:0000259" key="5">
    <source>
        <dbReference type="Pfam" id="PF00144"/>
    </source>
</evidence>
<dbReference type="InterPro" id="IPR019734">
    <property type="entry name" value="TPR_rpt"/>
</dbReference>
<dbReference type="Pfam" id="PF00144">
    <property type="entry name" value="Beta-lactamase"/>
    <property type="match status" value="1"/>
</dbReference>
<dbReference type="Proteomes" id="UP000468581">
    <property type="component" value="Unassembled WGS sequence"/>
</dbReference>
<evidence type="ECO:0000256" key="2">
    <source>
        <dbReference type="ARBA" id="ARBA00023136"/>
    </source>
</evidence>
<dbReference type="PROSITE" id="PS50005">
    <property type="entry name" value="TPR"/>
    <property type="match status" value="1"/>
</dbReference>
<organism evidence="6 7">
    <name type="scientific">Leptobacterium flavescens</name>
    <dbReference type="NCBI Taxonomy" id="472055"/>
    <lineage>
        <taxon>Bacteria</taxon>
        <taxon>Pseudomonadati</taxon>
        <taxon>Bacteroidota</taxon>
        <taxon>Flavobacteriia</taxon>
        <taxon>Flavobacteriales</taxon>
        <taxon>Flavobacteriaceae</taxon>
        <taxon>Leptobacterium</taxon>
    </lineage>
</organism>
<dbReference type="InterPro" id="IPR050491">
    <property type="entry name" value="AmpC-like"/>
</dbReference>
<keyword evidence="4" id="KW-0175">Coiled coil</keyword>
<evidence type="ECO:0000256" key="1">
    <source>
        <dbReference type="ARBA" id="ARBA00004370"/>
    </source>
</evidence>
<feature type="coiled-coil region" evidence="4">
    <location>
        <begin position="431"/>
        <end position="458"/>
    </location>
</feature>
<dbReference type="PROSITE" id="PS50293">
    <property type="entry name" value="TPR_REGION"/>
    <property type="match status" value="1"/>
</dbReference>
<protein>
    <submittedName>
        <fullName evidence="6">Serine hydrolase</fullName>
    </submittedName>
</protein>
<dbReference type="InterPro" id="IPR001466">
    <property type="entry name" value="Beta-lactam-related"/>
</dbReference>
<evidence type="ECO:0000313" key="7">
    <source>
        <dbReference type="Proteomes" id="UP000468581"/>
    </source>
</evidence>
<dbReference type="AlphaFoldDB" id="A0A6P0UI20"/>
<comment type="subcellular location">
    <subcellularLocation>
        <location evidence="1">Membrane</location>
    </subcellularLocation>
</comment>
<accession>A0A6P0UI20</accession>
<sequence length="484" mass="55228">MNTFQKSKIILIGLFFLTTVAKSQTINEKIDEVMQRYTKLDQFSGTVLLAKDGEILYSKAFGDANKSFGIKNKVDTKFNIASMGKMFTGVAIFQLQERGKLDINAPVIKYLKNFPLGDKITIYHLLSHTSGLGSYMRHPDYRADRNAFKKIDDLLPLIYEEELQFDTPGERFSYSNSGMIILGAIIEKLTGQSYSDYITKNIFEPAKMYDTEMRCGDEVVQNRATGYMRSISGKFHNNYSKSSPPSSDGGILSTIGDILKFDQALYSSILINNTSKEKMFTALKVTYGLAFQVEERQGNKVVGHSGGAPGISTYFSRYLKDKYTIIVLSNYDRIARNVAHYIEYIVYGKKYKLPRPTFNQFVYANMDNIDTLGTLEDINDFIKKDYSINHPQYLNIAAYEFMNEGEVHFAIKLFKLNVQLFSKEANVYDSLGEAYEKNEQYDLALKNYEKAVEVATEHSHRSLNSFKATLERFKEKVNVIKTIK</sequence>
<name>A0A6P0UI20_9FLAO</name>
<dbReference type="RefSeq" id="WP_163605137.1">
    <property type="nucleotide sequence ID" value="NZ_JAABOO010000001.1"/>
</dbReference>
<reference evidence="6 7" key="1">
    <citation type="submission" date="2020-01" db="EMBL/GenBank/DDBJ databases">
        <title>Leptobacterium flavescens.</title>
        <authorList>
            <person name="Wang G."/>
        </authorList>
    </citation>
    <scope>NUCLEOTIDE SEQUENCE [LARGE SCALE GENOMIC DNA]</scope>
    <source>
        <strain evidence="6 7">KCTC 22160</strain>
    </source>
</reference>
<dbReference type="EMBL" id="JAABOO010000001">
    <property type="protein sequence ID" value="NER12100.1"/>
    <property type="molecule type" value="Genomic_DNA"/>
</dbReference>
<keyword evidence="7" id="KW-1185">Reference proteome</keyword>
<feature type="repeat" description="TPR" evidence="3">
    <location>
        <begin position="425"/>
        <end position="458"/>
    </location>
</feature>